<reference evidence="1" key="1">
    <citation type="journal article" date="2021" name="bioRxiv">
        <title>Whole Genome Assembly and Annotation of Northern Wild Rice, Zizania palustris L., Supports a Whole Genome Duplication in the Zizania Genus.</title>
        <authorList>
            <person name="Haas M."/>
            <person name="Kono T."/>
            <person name="Macchietto M."/>
            <person name="Millas R."/>
            <person name="McGilp L."/>
            <person name="Shao M."/>
            <person name="Duquette J."/>
            <person name="Hirsch C.N."/>
            <person name="Kimball J."/>
        </authorList>
    </citation>
    <scope>NUCLEOTIDE SEQUENCE</scope>
    <source>
        <tissue evidence="1">Fresh leaf tissue</tissue>
    </source>
</reference>
<organism evidence="1 2">
    <name type="scientific">Zizania palustris</name>
    <name type="common">Northern wild rice</name>
    <dbReference type="NCBI Taxonomy" id="103762"/>
    <lineage>
        <taxon>Eukaryota</taxon>
        <taxon>Viridiplantae</taxon>
        <taxon>Streptophyta</taxon>
        <taxon>Embryophyta</taxon>
        <taxon>Tracheophyta</taxon>
        <taxon>Spermatophyta</taxon>
        <taxon>Magnoliopsida</taxon>
        <taxon>Liliopsida</taxon>
        <taxon>Poales</taxon>
        <taxon>Poaceae</taxon>
        <taxon>BOP clade</taxon>
        <taxon>Oryzoideae</taxon>
        <taxon>Oryzeae</taxon>
        <taxon>Zizaniinae</taxon>
        <taxon>Zizania</taxon>
    </lineage>
</organism>
<dbReference type="AlphaFoldDB" id="A0A8J5RKS0"/>
<gene>
    <name evidence="1" type="ORF">GUJ93_ZPchr0008g13442</name>
</gene>
<accession>A0A8J5RKS0</accession>
<keyword evidence="2" id="KW-1185">Reference proteome</keyword>
<sequence length="71" mass="8166">MRTRVIQISLLQSIEAPQTRAVTECCFSVLILLVTCEDIWSRAWTSPSWRHRCGDVTKRQGYKKAIAQLNT</sequence>
<evidence type="ECO:0000313" key="2">
    <source>
        <dbReference type="Proteomes" id="UP000729402"/>
    </source>
</evidence>
<evidence type="ECO:0000313" key="1">
    <source>
        <dbReference type="EMBL" id="KAG8046810.1"/>
    </source>
</evidence>
<comment type="caution">
    <text evidence="1">The sequence shown here is derived from an EMBL/GenBank/DDBJ whole genome shotgun (WGS) entry which is preliminary data.</text>
</comment>
<dbReference type="Proteomes" id="UP000729402">
    <property type="component" value="Unassembled WGS sequence"/>
</dbReference>
<name>A0A8J5RKS0_ZIZPA</name>
<protein>
    <submittedName>
        <fullName evidence="1">Uncharacterized protein</fullName>
    </submittedName>
</protein>
<dbReference type="EMBL" id="JAAALK010000290">
    <property type="protein sequence ID" value="KAG8046810.1"/>
    <property type="molecule type" value="Genomic_DNA"/>
</dbReference>
<proteinExistence type="predicted"/>
<reference evidence="1" key="2">
    <citation type="submission" date="2021-02" db="EMBL/GenBank/DDBJ databases">
        <authorList>
            <person name="Kimball J.A."/>
            <person name="Haas M.W."/>
            <person name="Macchietto M."/>
            <person name="Kono T."/>
            <person name="Duquette J."/>
            <person name="Shao M."/>
        </authorList>
    </citation>
    <scope>NUCLEOTIDE SEQUENCE</scope>
    <source>
        <tissue evidence="1">Fresh leaf tissue</tissue>
    </source>
</reference>